<reference evidence="2" key="1">
    <citation type="journal article" date="2012" name="Nat. Genet.">
        <title>Whole-genome sequence of Schistosoma haematobium.</title>
        <authorList>
            <person name="Young N.D."/>
            <person name="Jex A.R."/>
            <person name="Li B."/>
            <person name="Liu S."/>
            <person name="Yang L."/>
            <person name="Xiong Z."/>
            <person name="Li Y."/>
            <person name="Cantacessi C."/>
            <person name="Hall R.S."/>
            <person name="Xu X."/>
            <person name="Chen F."/>
            <person name="Wu X."/>
            <person name="Zerlotini A."/>
            <person name="Oliveira G."/>
            <person name="Hofmann A."/>
            <person name="Zhang G."/>
            <person name="Fang X."/>
            <person name="Kang Y."/>
            <person name="Campbell B.E."/>
            <person name="Loukas A."/>
            <person name="Ranganathan S."/>
            <person name="Rollinson D."/>
            <person name="Rinaldi G."/>
            <person name="Brindley P.J."/>
            <person name="Yang H."/>
            <person name="Wang J."/>
            <person name="Wang J."/>
            <person name="Gasser R.B."/>
        </authorList>
    </citation>
    <scope>NUCLEOTIDE SEQUENCE [LARGE SCALE GENOMIC DNA]</scope>
</reference>
<sequence>MNSDLQTGRSISATAKILLQRFSVNKKIFHFHLQEQLRALPGLIRTVIIQQHLAYQKLVTTTTPGTTSSINQPMTLKFEEHKS</sequence>
<protein>
    <submittedName>
        <fullName evidence="2">Uncharacterized protein</fullName>
    </submittedName>
</protein>
<gene>
    <name evidence="2" type="ORF">MS3_05172</name>
</gene>
<evidence type="ECO:0000313" key="2">
    <source>
        <dbReference type="EMBL" id="KGB36859.1"/>
    </source>
</evidence>
<evidence type="ECO:0000256" key="1">
    <source>
        <dbReference type="SAM" id="MobiDB-lite"/>
    </source>
</evidence>
<accession>A0A094ZUQ7</accession>
<proteinExistence type="predicted"/>
<dbReference type="EMBL" id="KL250819">
    <property type="protein sequence ID" value="KGB36859.1"/>
    <property type="molecule type" value="Genomic_DNA"/>
</dbReference>
<name>A0A094ZUQ7_SCHHA</name>
<feature type="region of interest" description="Disordered" evidence="1">
    <location>
        <begin position="64"/>
        <end position="83"/>
    </location>
</feature>
<organism evidence="2">
    <name type="scientific">Schistosoma haematobium</name>
    <name type="common">Blood fluke</name>
    <dbReference type="NCBI Taxonomy" id="6185"/>
    <lineage>
        <taxon>Eukaryota</taxon>
        <taxon>Metazoa</taxon>
        <taxon>Spiralia</taxon>
        <taxon>Lophotrochozoa</taxon>
        <taxon>Platyhelminthes</taxon>
        <taxon>Trematoda</taxon>
        <taxon>Digenea</taxon>
        <taxon>Strigeidida</taxon>
        <taxon>Schistosomatoidea</taxon>
        <taxon>Schistosomatidae</taxon>
        <taxon>Schistosoma</taxon>
    </lineage>
</organism>
<dbReference type="AlphaFoldDB" id="A0A094ZUQ7"/>